<organism evidence="11 12">
    <name type="scientific">Cinchona calisaya</name>
    <dbReference type="NCBI Taxonomy" id="153742"/>
    <lineage>
        <taxon>Eukaryota</taxon>
        <taxon>Viridiplantae</taxon>
        <taxon>Streptophyta</taxon>
        <taxon>Embryophyta</taxon>
        <taxon>Tracheophyta</taxon>
        <taxon>Spermatophyta</taxon>
        <taxon>Magnoliopsida</taxon>
        <taxon>eudicotyledons</taxon>
        <taxon>Gunneridae</taxon>
        <taxon>Pentapetalae</taxon>
        <taxon>asterids</taxon>
        <taxon>lamiids</taxon>
        <taxon>Gentianales</taxon>
        <taxon>Rubiaceae</taxon>
        <taxon>Cinchonoideae</taxon>
        <taxon>Cinchoneae</taxon>
        <taxon>Cinchona</taxon>
    </lineage>
</organism>
<evidence type="ECO:0000256" key="6">
    <source>
        <dbReference type="ARBA" id="ARBA00022753"/>
    </source>
</evidence>
<evidence type="ECO:0000313" key="11">
    <source>
        <dbReference type="EMBL" id="KAL3500926.1"/>
    </source>
</evidence>
<evidence type="ECO:0000256" key="10">
    <source>
        <dbReference type="RuleBase" id="RU363079"/>
    </source>
</evidence>
<evidence type="ECO:0000256" key="8">
    <source>
        <dbReference type="ARBA" id="ARBA00023034"/>
    </source>
</evidence>
<dbReference type="GO" id="GO:0000139">
    <property type="term" value="C:Golgi membrane"/>
    <property type="evidence" value="ECO:0007669"/>
    <property type="project" value="UniProtKB-SubCell"/>
</dbReference>
<evidence type="ECO:0000256" key="4">
    <source>
        <dbReference type="ARBA" id="ARBA00022692"/>
    </source>
</evidence>
<keyword evidence="5" id="KW-0732">Signal</keyword>
<dbReference type="GO" id="GO:0010008">
    <property type="term" value="C:endosome membrane"/>
    <property type="evidence" value="ECO:0007669"/>
    <property type="project" value="UniProtKB-SubCell"/>
</dbReference>
<reference evidence="11 12" key="1">
    <citation type="submission" date="2024-11" db="EMBL/GenBank/DDBJ databases">
        <title>A near-complete genome assembly of Cinchona calisaya.</title>
        <authorList>
            <person name="Lian D.C."/>
            <person name="Zhao X.W."/>
            <person name="Wei L."/>
        </authorList>
    </citation>
    <scope>NUCLEOTIDE SEQUENCE [LARGE SCALE GENOMIC DNA]</scope>
    <source>
        <tissue evidence="11">Nenye</tissue>
    </source>
</reference>
<keyword evidence="6" id="KW-0967">Endosome</keyword>
<dbReference type="Proteomes" id="UP001630127">
    <property type="component" value="Unassembled WGS sequence"/>
</dbReference>
<comment type="caution">
    <text evidence="11">The sequence shown here is derived from an EMBL/GenBank/DDBJ whole genome shotgun (WGS) entry which is preliminary data.</text>
</comment>
<comment type="subcellular location">
    <subcellularLocation>
        <location evidence="1">Endosome membrane</location>
        <topology evidence="1">Multi-pass membrane protein</topology>
    </subcellularLocation>
    <subcellularLocation>
        <location evidence="2">Golgi apparatus membrane</location>
        <topology evidence="2">Multi-pass membrane protein</topology>
    </subcellularLocation>
</comment>
<proteinExistence type="inferred from homology"/>
<gene>
    <name evidence="11" type="ORF">ACH5RR_040019</name>
</gene>
<evidence type="ECO:0000256" key="9">
    <source>
        <dbReference type="ARBA" id="ARBA00023136"/>
    </source>
</evidence>
<sequence length="231" mass="25674">MAVLTIFFSAMGFASPASRGALLIGMLLFYILLGIVVGYVAVWLLKTIKSGELSGWFSVSWSVAFFFPGIAFLILTILNFLLWGSHCTGAIPISTFLILLCFVSAYHFPLLSRVDHRHKISKTRISSLNQSNCLRNPTPKIPFLAASFRSRNTSIWNSIHRALLYLGKHLDRPHLLCFWVSAHCIFPVSCGMCRSFSGPDIHESLCGGLEMVVEVLLCIKFGCGLHLLILH</sequence>
<feature type="transmembrane region" description="Helical" evidence="10">
    <location>
        <begin position="89"/>
        <end position="111"/>
    </location>
</feature>
<dbReference type="PANTHER" id="PTHR10766">
    <property type="entry name" value="TRANSMEMBRANE 9 SUPERFAMILY PROTEIN"/>
    <property type="match status" value="1"/>
</dbReference>
<feature type="transmembrane region" description="Helical" evidence="10">
    <location>
        <begin position="57"/>
        <end position="83"/>
    </location>
</feature>
<name>A0ABD2Y1M7_9GENT</name>
<dbReference type="InterPro" id="IPR004240">
    <property type="entry name" value="EMP70"/>
</dbReference>
<evidence type="ECO:0000256" key="3">
    <source>
        <dbReference type="ARBA" id="ARBA00005227"/>
    </source>
</evidence>
<keyword evidence="9 10" id="KW-0472">Membrane</keyword>
<keyword evidence="12" id="KW-1185">Reference proteome</keyword>
<keyword evidence="8" id="KW-0333">Golgi apparatus</keyword>
<evidence type="ECO:0000256" key="2">
    <source>
        <dbReference type="ARBA" id="ARBA00004653"/>
    </source>
</evidence>
<protein>
    <recommendedName>
        <fullName evidence="10">Transmembrane 9 superfamily member</fullName>
    </recommendedName>
</protein>
<evidence type="ECO:0000256" key="1">
    <source>
        <dbReference type="ARBA" id="ARBA00004337"/>
    </source>
</evidence>
<dbReference type="EMBL" id="JBJUIK010000016">
    <property type="protein sequence ID" value="KAL3500926.1"/>
    <property type="molecule type" value="Genomic_DNA"/>
</dbReference>
<evidence type="ECO:0000256" key="5">
    <source>
        <dbReference type="ARBA" id="ARBA00022729"/>
    </source>
</evidence>
<evidence type="ECO:0000313" key="12">
    <source>
        <dbReference type="Proteomes" id="UP001630127"/>
    </source>
</evidence>
<evidence type="ECO:0000256" key="7">
    <source>
        <dbReference type="ARBA" id="ARBA00022989"/>
    </source>
</evidence>
<dbReference type="Pfam" id="PF02990">
    <property type="entry name" value="EMP70"/>
    <property type="match status" value="1"/>
</dbReference>
<dbReference type="PANTHER" id="PTHR10766:SF141">
    <property type="entry name" value="TRANSMEMBRANE 9 SUPERFAMILY MEMBER"/>
    <property type="match status" value="1"/>
</dbReference>
<comment type="caution">
    <text evidence="10">Lacks conserved residue(s) required for the propagation of feature annotation.</text>
</comment>
<keyword evidence="4 10" id="KW-0812">Transmembrane</keyword>
<accession>A0ABD2Y1M7</accession>
<keyword evidence="7 10" id="KW-1133">Transmembrane helix</keyword>
<dbReference type="AlphaFoldDB" id="A0ABD2Y1M7"/>
<comment type="similarity">
    <text evidence="3 10">Belongs to the nonaspanin (TM9SF) (TC 9.A.2) family.</text>
</comment>
<feature type="transmembrane region" description="Helical" evidence="10">
    <location>
        <begin position="24"/>
        <end position="45"/>
    </location>
</feature>